<dbReference type="CDD" id="cd12884">
    <property type="entry name" value="SPRY_hnRNP"/>
    <property type="match status" value="1"/>
</dbReference>
<dbReference type="Proteomes" id="UP001180020">
    <property type="component" value="Unassembled WGS sequence"/>
</dbReference>
<reference evidence="5" key="1">
    <citation type="journal article" date="2023" name="Nat. Commun.">
        <title>Diploid and tetraploid genomes of Acorus and the evolution of monocots.</title>
        <authorList>
            <person name="Ma L."/>
            <person name="Liu K.W."/>
            <person name="Li Z."/>
            <person name="Hsiao Y.Y."/>
            <person name="Qi Y."/>
            <person name="Fu T."/>
            <person name="Tang G.D."/>
            <person name="Zhang D."/>
            <person name="Sun W.H."/>
            <person name="Liu D.K."/>
            <person name="Li Y."/>
            <person name="Chen G.Z."/>
            <person name="Liu X.D."/>
            <person name="Liao X.Y."/>
            <person name="Jiang Y.T."/>
            <person name="Yu X."/>
            <person name="Hao Y."/>
            <person name="Huang J."/>
            <person name="Zhao X.W."/>
            <person name="Ke S."/>
            <person name="Chen Y.Y."/>
            <person name="Wu W.L."/>
            <person name="Hsu J.L."/>
            <person name="Lin Y.F."/>
            <person name="Huang M.D."/>
            <person name="Li C.Y."/>
            <person name="Huang L."/>
            <person name="Wang Z.W."/>
            <person name="Zhao X."/>
            <person name="Zhong W.Y."/>
            <person name="Peng D.H."/>
            <person name="Ahmad S."/>
            <person name="Lan S."/>
            <person name="Zhang J.S."/>
            <person name="Tsai W.C."/>
            <person name="Van de Peer Y."/>
            <person name="Liu Z.J."/>
        </authorList>
    </citation>
    <scope>NUCLEOTIDE SEQUENCE</scope>
    <source>
        <strain evidence="5">CP</strain>
    </source>
</reference>
<dbReference type="Pfam" id="PF00622">
    <property type="entry name" value="SPRY"/>
    <property type="match status" value="1"/>
</dbReference>
<dbReference type="InterPro" id="IPR003877">
    <property type="entry name" value="SPRY_dom"/>
</dbReference>
<feature type="compositionally biased region" description="Polar residues" evidence="3">
    <location>
        <begin position="666"/>
        <end position="675"/>
    </location>
</feature>
<dbReference type="InterPro" id="IPR035778">
    <property type="entry name" value="SPRY_hnRNP_U"/>
</dbReference>
<dbReference type="InterPro" id="IPR027417">
    <property type="entry name" value="P-loop_NTPase"/>
</dbReference>
<evidence type="ECO:0000256" key="2">
    <source>
        <dbReference type="ARBA" id="ARBA00023242"/>
    </source>
</evidence>
<protein>
    <recommendedName>
        <fullName evidence="4">SPRY domain-containing protein</fullName>
    </recommendedName>
</protein>
<feature type="domain" description="SPRY" evidence="4">
    <location>
        <begin position="79"/>
        <end position="230"/>
    </location>
</feature>
<gene>
    <name evidence="5" type="ORF">QJS10_CPB11g00993</name>
</gene>
<feature type="region of interest" description="Disordered" evidence="3">
    <location>
        <begin position="692"/>
        <end position="725"/>
    </location>
</feature>
<dbReference type="SUPFAM" id="SSF49899">
    <property type="entry name" value="Concanavalin A-like lectins/glucanases"/>
    <property type="match status" value="1"/>
</dbReference>
<dbReference type="SMART" id="SM00449">
    <property type="entry name" value="SPRY"/>
    <property type="match status" value="1"/>
</dbReference>
<reference evidence="5" key="2">
    <citation type="submission" date="2023-06" db="EMBL/GenBank/DDBJ databases">
        <authorList>
            <person name="Ma L."/>
            <person name="Liu K.-W."/>
            <person name="Li Z."/>
            <person name="Hsiao Y.-Y."/>
            <person name="Qi Y."/>
            <person name="Fu T."/>
            <person name="Tang G."/>
            <person name="Zhang D."/>
            <person name="Sun W.-H."/>
            <person name="Liu D.-K."/>
            <person name="Li Y."/>
            <person name="Chen G.-Z."/>
            <person name="Liu X.-D."/>
            <person name="Liao X.-Y."/>
            <person name="Jiang Y.-T."/>
            <person name="Yu X."/>
            <person name="Hao Y."/>
            <person name="Huang J."/>
            <person name="Zhao X.-W."/>
            <person name="Ke S."/>
            <person name="Chen Y.-Y."/>
            <person name="Wu W.-L."/>
            <person name="Hsu J.-L."/>
            <person name="Lin Y.-F."/>
            <person name="Huang M.-D."/>
            <person name="Li C.-Y."/>
            <person name="Huang L."/>
            <person name="Wang Z.-W."/>
            <person name="Zhao X."/>
            <person name="Zhong W.-Y."/>
            <person name="Peng D.-H."/>
            <person name="Ahmad S."/>
            <person name="Lan S."/>
            <person name="Zhang J.-S."/>
            <person name="Tsai W.-C."/>
            <person name="Van De Peer Y."/>
            <person name="Liu Z.-J."/>
        </authorList>
    </citation>
    <scope>NUCLEOTIDE SEQUENCE</scope>
    <source>
        <strain evidence="5">CP</strain>
        <tissue evidence="5">Leaves</tissue>
    </source>
</reference>
<dbReference type="Gene3D" id="3.40.50.300">
    <property type="entry name" value="P-loop containing nucleotide triphosphate hydrolases"/>
    <property type="match status" value="1"/>
</dbReference>
<feature type="region of interest" description="Disordered" evidence="3">
    <location>
        <begin position="623"/>
        <end position="677"/>
    </location>
</feature>
<dbReference type="GO" id="GO:0000380">
    <property type="term" value="P:alternative mRNA splicing, via spliceosome"/>
    <property type="evidence" value="ECO:0007669"/>
    <property type="project" value="TreeGrafter"/>
</dbReference>
<sequence>MASTKHSLIRAEEAKEAELPEAKRARVPDSDRPRRVELNPADCDLDFNIEGNGLQGHALFEGGFAYCWSGARAIIGITGGKYCFGCKIISEQKVVMDDTDPDQQNICRIGISRGDVALGNLGESAHSFGFGGTGKFSNAKKFVDYGIKFGVGDTIVCTVDLESKPLASIGFSKNGKWLGTAMQFDAGPKGLGVVDSPQKKLQWESAVFPHVLLKNVVVELQFAIDDGLVPEDGYKPWNTAIDDGIYIIGPSFPNISNMELLMMVGLPASGKSTWAEKWVKDHPEKRYVLLGTNLVLDQMKVPGLTRKSNYGERFDRLMDRATGIFNALLARAAKTCRNYILDQTNVYKNARKRKLKEFINHRKIALVIFPTPDELKFRARKRFTEMGKEVPAEAVNEMLANYVIPTSKDIPGSDELFDQVIFLELNREDSQRYLNEMKRELRSGSELGVKSNCSPYSHVNSVPSLTNSSTVDGGVLPVVGNHYVSHIPLLTPNYDQSLQPVNPPFSSAESYDLPGFHGGSYQPGSFCPSHSIDRDSSYSDYTSGSPWLRSQISPGGYQSGLIGPSHYIPGDDFNSYQSFTMPGAGVNDAYRRPNLEIPSSFPRNPFSYNSPVAAIRDPIVPRADFQSQPPRGPPNQFHAPFSSAYGPPYGAHPPPPTHGDIPSAVPQANFQSQPLRGSPYLFHAPLTSAYGPPYGAHPPPPTHGATPSAPRSYYEGYSTPGFRYN</sequence>
<dbReference type="PANTHER" id="PTHR12381">
    <property type="entry name" value="HETEROGENEOUS NUCLEAR RIBONUCLEOPROTEIN U FAMILY MEMBER"/>
    <property type="match status" value="1"/>
</dbReference>
<keyword evidence="2" id="KW-0539">Nucleus</keyword>
<keyword evidence="6" id="KW-1185">Reference proteome</keyword>
<dbReference type="GO" id="GO:0003723">
    <property type="term" value="F:RNA binding"/>
    <property type="evidence" value="ECO:0007669"/>
    <property type="project" value="TreeGrafter"/>
</dbReference>
<dbReference type="Gene3D" id="2.60.120.920">
    <property type="match status" value="1"/>
</dbReference>
<name>A0AAV9DNW8_ACOCL</name>
<dbReference type="Pfam" id="PF13671">
    <property type="entry name" value="AAA_33"/>
    <property type="match status" value="1"/>
</dbReference>
<evidence type="ECO:0000256" key="1">
    <source>
        <dbReference type="ARBA" id="ARBA00004123"/>
    </source>
</evidence>
<dbReference type="SUPFAM" id="SSF52540">
    <property type="entry name" value="P-loop containing nucleoside triphosphate hydrolases"/>
    <property type="match status" value="1"/>
</dbReference>
<feature type="region of interest" description="Disordered" evidence="3">
    <location>
        <begin position="1"/>
        <end position="35"/>
    </location>
</feature>
<evidence type="ECO:0000256" key="3">
    <source>
        <dbReference type="SAM" id="MobiDB-lite"/>
    </source>
</evidence>
<accession>A0AAV9DNW8</accession>
<evidence type="ECO:0000259" key="4">
    <source>
        <dbReference type="SMART" id="SM00449"/>
    </source>
</evidence>
<comment type="caution">
    <text evidence="5">The sequence shown here is derived from an EMBL/GenBank/DDBJ whole genome shotgun (WGS) entry which is preliminary data.</text>
</comment>
<feature type="compositionally biased region" description="Basic and acidic residues" evidence="3">
    <location>
        <begin position="9"/>
        <end position="35"/>
    </location>
</feature>
<dbReference type="PANTHER" id="PTHR12381:SF56">
    <property type="entry name" value="B30.2_SPRY DOMAIN-CONTAINING PROTEIN-RELATED"/>
    <property type="match status" value="1"/>
</dbReference>
<dbReference type="GO" id="GO:0005634">
    <property type="term" value="C:nucleus"/>
    <property type="evidence" value="ECO:0007669"/>
    <property type="project" value="UniProtKB-SubCell"/>
</dbReference>
<comment type="subcellular location">
    <subcellularLocation>
        <location evidence="1">Nucleus</location>
    </subcellularLocation>
</comment>
<dbReference type="InterPro" id="IPR043136">
    <property type="entry name" value="B30.2/SPRY_sf"/>
</dbReference>
<dbReference type="InterPro" id="IPR013320">
    <property type="entry name" value="ConA-like_dom_sf"/>
</dbReference>
<dbReference type="EMBL" id="JAUJYO010000011">
    <property type="protein sequence ID" value="KAK1303366.1"/>
    <property type="molecule type" value="Genomic_DNA"/>
</dbReference>
<organism evidence="5 6">
    <name type="scientific">Acorus calamus</name>
    <name type="common">Sweet flag</name>
    <dbReference type="NCBI Taxonomy" id="4465"/>
    <lineage>
        <taxon>Eukaryota</taxon>
        <taxon>Viridiplantae</taxon>
        <taxon>Streptophyta</taxon>
        <taxon>Embryophyta</taxon>
        <taxon>Tracheophyta</taxon>
        <taxon>Spermatophyta</taxon>
        <taxon>Magnoliopsida</taxon>
        <taxon>Liliopsida</taxon>
        <taxon>Acoraceae</taxon>
        <taxon>Acorus</taxon>
    </lineage>
</organism>
<proteinExistence type="predicted"/>
<dbReference type="AlphaFoldDB" id="A0AAV9DNW8"/>
<evidence type="ECO:0000313" key="5">
    <source>
        <dbReference type="EMBL" id="KAK1303366.1"/>
    </source>
</evidence>
<evidence type="ECO:0000313" key="6">
    <source>
        <dbReference type="Proteomes" id="UP001180020"/>
    </source>
</evidence>